<dbReference type="KEGG" id="rsin:B6N60_00134"/>
<dbReference type="AlphaFoldDB" id="A0A975T3L6"/>
<dbReference type="Proteomes" id="UP000683511">
    <property type="component" value="Chromosome"/>
</dbReference>
<dbReference type="EMBL" id="CP021056">
    <property type="protein sequence ID" value="QXE21460.1"/>
    <property type="molecule type" value="Genomic_DNA"/>
</dbReference>
<gene>
    <name evidence="1" type="ORF">B6N60_00134</name>
</gene>
<name>A0A975T3L6_9NOST</name>
<organism evidence="1 2">
    <name type="scientific">Richelia sinica FACHB-800</name>
    <dbReference type="NCBI Taxonomy" id="1357546"/>
    <lineage>
        <taxon>Bacteria</taxon>
        <taxon>Bacillati</taxon>
        <taxon>Cyanobacteriota</taxon>
        <taxon>Cyanophyceae</taxon>
        <taxon>Nostocales</taxon>
        <taxon>Nostocaceae</taxon>
        <taxon>Richelia</taxon>
    </lineage>
</organism>
<sequence length="35" mass="3739">MNKNTGGIRQVIGLISRPHPPQPNKILAVGSGIKF</sequence>
<protein>
    <submittedName>
        <fullName evidence="1">Uncharacterized protein</fullName>
    </submittedName>
</protein>
<evidence type="ECO:0000313" key="1">
    <source>
        <dbReference type="EMBL" id="QXE21460.1"/>
    </source>
</evidence>
<reference evidence="1" key="1">
    <citation type="submission" date="2017-04" db="EMBL/GenBank/DDBJ databases">
        <title>Genome deletions in a multicellular cyanobacterial endosymbiont for morphological adaptation in marine diatoms.</title>
        <authorList>
            <person name="Wang Y."/>
            <person name="Gao H."/>
            <person name="Li R."/>
            <person name="Xu X."/>
        </authorList>
    </citation>
    <scope>NUCLEOTIDE SEQUENCE</scope>
    <source>
        <strain evidence="1">FACHB 800</strain>
    </source>
</reference>
<accession>A0A975T3L6</accession>
<evidence type="ECO:0000313" key="2">
    <source>
        <dbReference type="Proteomes" id="UP000683511"/>
    </source>
</evidence>
<proteinExistence type="predicted"/>
<keyword evidence="2" id="KW-1185">Reference proteome</keyword>